<evidence type="ECO:0000313" key="2">
    <source>
        <dbReference type="EMBL" id="PTL86397.1"/>
    </source>
</evidence>
<gene>
    <name evidence="2" type="ORF">C4617_04155</name>
</gene>
<sequence length="436" mass="50262">MEFWLKYKNTKEDVMSKALIRSVIILSLFLNGGLSVWSNKKNTEMSSEKVKTKNQEVSIKEAKNKLQEAEKLLKEVQDHKKLYLSLDGLADADGKVQRAIISINLIPSDIVTSSAYISAEKNRLSMEAIDLNIEMVGYLKEELGRGYQQLVDRTTKLETCLRSSIRSLEVLLSRYPSPYLSQLRDQLNINMKEIQQVGNSEVESLLSKIKTQLKDVISYLEKALKKRELGYYDVAWDWKFESAIVLYGIELNLNTLASSLVNTKGNTSAIWVRWKKLSHDHLKLVRAYNLELRNSEREEREWLATSPLSLDQKTNIVWKLIKEARKTIRKAKEANSTGNTDRALYFYDLAKYPLECASWYVTPEYVRIDLDSMKEESLNTLSNEVAAAISKILNSKHERNKSSLIAFKNHMHSIEVTLNEAKALYEQSEKILRFYI</sequence>
<accession>A0A2T4VXA1</accession>
<dbReference type="EMBL" id="PSQJ01000004">
    <property type="protein sequence ID" value="PTL86397.1"/>
    <property type="molecule type" value="Genomic_DNA"/>
</dbReference>
<evidence type="ECO:0000256" key="1">
    <source>
        <dbReference type="SAM" id="Coils"/>
    </source>
</evidence>
<feature type="coiled-coil region" evidence="1">
    <location>
        <begin position="52"/>
        <end position="82"/>
    </location>
</feature>
<protein>
    <submittedName>
        <fullName evidence="2">Uncharacterized protein</fullName>
    </submittedName>
</protein>
<dbReference type="AlphaFoldDB" id="A0A2T4VXA1"/>
<reference evidence="3" key="1">
    <citation type="submission" date="2018-02" db="EMBL/GenBank/DDBJ databases">
        <title>Genome sequence of Candidatus Liberibacter europaeus.</title>
        <authorList>
            <person name="Frampton R.A."/>
            <person name="Thompson S.M."/>
            <person name="David C."/>
            <person name="Addison S.M."/>
            <person name="Smith G.R."/>
        </authorList>
    </citation>
    <scope>NUCLEOTIDE SEQUENCE [LARGE SCALE GENOMIC DNA]</scope>
</reference>
<name>A0A2T4VXA1_9HYPH</name>
<comment type="caution">
    <text evidence="2">The sequence shown here is derived from an EMBL/GenBank/DDBJ whole genome shotgun (WGS) entry which is preliminary data.</text>
</comment>
<dbReference type="Proteomes" id="UP000240811">
    <property type="component" value="Unassembled WGS sequence"/>
</dbReference>
<keyword evidence="1" id="KW-0175">Coiled coil</keyword>
<evidence type="ECO:0000313" key="3">
    <source>
        <dbReference type="Proteomes" id="UP000240811"/>
    </source>
</evidence>
<organism evidence="2 3">
    <name type="scientific">Candidatus Liberibacter europaeus</name>
    <dbReference type="NCBI Taxonomy" id="744859"/>
    <lineage>
        <taxon>Bacteria</taxon>
        <taxon>Pseudomonadati</taxon>
        <taxon>Pseudomonadota</taxon>
        <taxon>Alphaproteobacteria</taxon>
        <taxon>Hyphomicrobiales</taxon>
        <taxon>Rhizobiaceae</taxon>
        <taxon>Liberibacter</taxon>
    </lineage>
</organism>
<proteinExistence type="predicted"/>